<keyword evidence="7" id="KW-0812">Transmembrane</keyword>
<dbReference type="CDD" id="cd07984">
    <property type="entry name" value="LPLAT_LABLAT-like"/>
    <property type="match status" value="1"/>
</dbReference>
<organism evidence="8 9">
    <name type="scientific">Flagellimonas sediminis</name>
    <dbReference type="NCBI Taxonomy" id="2696468"/>
    <lineage>
        <taxon>Bacteria</taxon>
        <taxon>Pseudomonadati</taxon>
        <taxon>Bacteroidota</taxon>
        <taxon>Flavobacteriia</taxon>
        <taxon>Flavobacteriales</taxon>
        <taxon>Flavobacteriaceae</taxon>
        <taxon>Flagellimonas</taxon>
    </lineage>
</organism>
<comment type="caution">
    <text evidence="8">The sequence shown here is derived from an EMBL/GenBank/DDBJ whole genome shotgun (WGS) entry which is preliminary data.</text>
</comment>
<keyword evidence="4 8" id="KW-0808">Transferase</keyword>
<evidence type="ECO:0000256" key="5">
    <source>
        <dbReference type="ARBA" id="ARBA00023136"/>
    </source>
</evidence>
<evidence type="ECO:0000256" key="3">
    <source>
        <dbReference type="ARBA" id="ARBA00022519"/>
    </source>
</evidence>
<keyword evidence="5 7" id="KW-0472">Membrane</keyword>
<dbReference type="GO" id="GO:0016746">
    <property type="term" value="F:acyltransferase activity"/>
    <property type="evidence" value="ECO:0007669"/>
    <property type="project" value="UniProtKB-KW"/>
</dbReference>
<dbReference type="InterPro" id="IPR004960">
    <property type="entry name" value="LipA_acyltrans"/>
</dbReference>
<dbReference type="PANTHER" id="PTHR30606:SF10">
    <property type="entry name" value="PHOSPHATIDYLINOSITOL MANNOSIDE ACYLTRANSFERASE"/>
    <property type="match status" value="1"/>
</dbReference>
<comment type="subcellular location">
    <subcellularLocation>
        <location evidence="1">Cell inner membrane</location>
    </subcellularLocation>
</comment>
<sequence>MQLLVYILAYPLLWLVSRLPFKVIYFLSDGIFVILYYVIGYRKKVVRNNLALVFPEKNEEERLLIEKKFFRHMCDIFLEMIKTMGISKEEIQKRFTVANIEILNNLEDQGINTMLMLPHYASWEWVLSLNLQIKSKGYGIYQKIQNKYFDKLIRKIRGKFNTELISTRESRKILKAAKESKELLMVGIISDQSPMVGRAKYWTEFMGITVPVHVGGEEICKANNIIPVYLKIRKKKRGHYEGTFKILSENPTEVEDYKITDAFLRETEKSIREAPEYYFWTHKRWKHKDKVPKEFNSEVVERLVDQQ</sequence>
<evidence type="ECO:0000256" key="6">
    <source>
        <dbReference type="ARBA" id="ARBA00023315"/>
    </source>
</evidence>
<feature type="transmembrane region" description="Helical" evidence="7">
    <location>
        <begin position="20"/>
        <end position="39"/>
    </location>
</feature>
<keyword evidence="2" id="KW-1003">Cell membrane</keyword>
<dbReference type="PANTHER" id="PTHR30606">
    <property type="entry name" value="LIPID A BIOSYNTHESIS LAUROYL ACYLTRANSFERASE"/>
    <property type="match status" value="1"/>
</dbReference>
<gene>
    <name evidence="8" type="ORF">GTK07_06530</name>
</gene>
<keyword evidence="7" id="KW-1133">Transmembrane helix</keyword>
<dbReference type="GO" id="GO:0009247">
    <property type="term" value="P:glycolipid biosynthetic process"/>
    <property type="evidence" value="ECO:0007669"/>
    <property type="project" value="UniProtKB-ARBA"/>
</dbReference>
<keyword evidence="3" id="KW-0997">Cell inner membrane</keyword>
<name>A0A6I5L1S8_9FLAO</name>
<keyword evidence="6 8" id="KW-0012">Acyltransferase</keyword>
<evidence type="ECO:0000256" key="4">
    <source>
        <dbReference type="ARBA" id="ARBA00022679"/>
    </source>
</evidence>
<dbReference type="RefSeq" id="WP_163634247.1">
    <property type="nucleotide sequence ID" value="NZ_JAAAMI010000002.1"/>
</dbReference>
<reference evidence="8 9" key="1">
    <citation type="submission" date="2020-01" db="EMBL/GenBank/DDBJ databases">
        <title>Muricauda sediminis sp.nov. 40Bstr401.</title>
        <authorList>
            <person name="Xue Z."/>
            <person name="Zhu S."/>
            <person name="Ren N."/>
            <person name="Chen T."/>
            <person name="Chen X."/>
            <person name="Chen J."/>
            <person name="Yang J."/>
        </authorList>
    </citation>
    <scope>NUCLEOTIDE SEQUENCE [LARGE SCALE GENOMIC DNA]</scope>
    <source>
        <strain evidence="8 9">40Bstr401</strain>
    </source>
</reference>
<dbReference type="AlphaFoldDB" id="A0A6I5L1S8"/>
<evidence type="ECO:0000313" key="9">
    <source>
        <dbReference type="Proteomes" id="UP000468707"/>
    </source>
</evidence>
<dbReference type="EMBL" id="JAAAMI010000002">
    <property type="protein sequence ID" value="NDV42980.1"/>
    <property type="molecule type" value="Genomic_DNA"/>
</dbReference>
<accession>A0A6I5L1S8</accession>
<keyword evidence="9" id="KW-1185">Reference proteome</keyword>
<evidence type="ECO:0000256" key="2">
    <source>
        <dbReference type="ARBA" id="ARBA00022475"/>
    </source>
</evidence>
<evidence type="ECO:0000256" key="1">
    <source>
        <dbReference type="ARBA" id="ARBA00004533"/>
    </source>
</evidence>
<proteinExistence type="predicted"/>
<evidence type="ECO:0000256" key="7">
    <source>
        <dbReference type="SAM" id="Phobius"/>
    </source>
</evidence>
<evidence type="ECO:0000313" key="8">
    <source>
        <dbReference type="EMBL" id="NDV42980.1"/>
    </source>
</evidence>
<dbReference type="GO" id="GO:0005886">
    <property type="term" value="C:plasma membrane"/>
    <property type="evidence" value="ECO:0007669"/>
    <property type="project" value="UniProtKB-SubCell"/>
</dbReference>
<dbReference type="Proteomes" id="UP000468707">
    <property type="component" value="Unassembled WGS sequence"/>
</dbReference>
<dbReference type="PIRSF" id="PIRSF026649">
    <property type="entry name" value="MsbB"/>
    <property type="match status" value="1"/>
</dbReference>
<dbReference type="Pfam" id="PF03279">
    <property type="entry name" value="Lip_A_acyltrans"/>
    <property type="match status" value="1"/>
</dbReference>
<protein>
    <submittedName>
        <fullName evidence="8">Lipid A biosynthesis acyltransferase</fullName>
    </submittedName>
</protein>